<gene>
    <name evidence="1" type="ORF">P8C59_003044</name>
</gene>
<evidence type="ECO:0000313" key="1">
    <source>
        <dbReference type="EMBL" id="KAK2068405.1"/>
    </source>
</evidence>
<dbReference type="SUPFAM" id="SSF56399">
    <property type="entry name" value="ADP-ribosylation"/>
    <property type="match status" value="1"/>
</dbReference>
<dbReference type="Pfam" id="PF06108">
    <property type="entry name" value="DUF952"/>
    <property type="match status" value="1"/>
</dbReference>
<evidence type="ECO:0000313" key="2">
    <source>
        <dbReference type="Proteomes" id="UP001217918"/>
    </source>
</evidence>
<protein>
    <recommendedName>
        <fullName evidence="3">DUF952 domain-containing protein</fullName>
    </recommendedName>
</protein>
<keyword evidence="2" id="KW-1185">Reference proteome</keyword>
<dbReference type="Gene3D" id="3.20.170.20">
    <property type="entry name" value="Protein of unknown function DUF952"/>
    <property type="match status" value="1"/>
</dbReference>
<dbReference type="EMBL" id="JAQQPM010000002">
    <property type="protein sequence ID" value="KAK2068405.1"/>
    <property type="molecule type" value="Genomic_DNA"/>
</dbReference>
<accession>A0AAD9I0T3</accession>
<reference evidence="1" key="1">
    <citation type="journal article" date="2023" name="Mol. Plant Microbe Interact.">
        <title>Elucidating the Obligate Nature and Biological Capacity of an Invasive Fungal Corn Pathogen.</title>
        <authorList>
            <person name="MacCready J.S."/>
            <person name="Roggenkamp E.M."/>
            <person name="Gdanetz K."/>
            <person name="Chilvers M.I."/>
        </authorList>
    </citation>
    <scope>NUCLEOTIDE SEQUENCE</scope>
    <source>
        <strain evidence="1">PM02</strain>
    </source>
</reference>
<dbReference type="AlphaFoldDB" id="A0AAD9I0T3"/>
<organism evidence="1 2">
    <name type="scientific">Phyllachora maydis</name>
    <dbReference type="NCBI Taxonomy" id="1825666"/>
    <lineage>
        <taxon>Eukaryota</taxon>
        <taxon>Fungi</taxon>
        <taxon>Dikarya</taxon>
        <taxon>Ascomycota</taxon>
        <taxon>Pezizomycotina</taxon>
        <taxon>Sordariomycetes</taxon>
        <taxon>Sordariomycetidae</taxon>
        <taxon>Phyllachorales</taxon>
        <taxon>Phyllachoraceae</taxon>
        <taxon>Phyllachora</taxon>
    </lineage>
</organism>
<dbReference type="PANTHER" id="PTHR34129">
    <property type="entry name" value="BLR1139 PROTEIN"/>
    <property type="match status" value="1"/>
</dbReference>
<dbReference type="Proteomes" id="UP001217918">
    <property type="component" value="Unassembled WGS sequence"/>
</dbReference>
<evidence type="ECO:0008006" key="3">
    <source>
        <dbReference type="Google" id="ProtNLM"/>
    </source>
</evidence>
<dbReference type="InterPro" id="IPR009297">
    <property type="entry name" value="DUF952"/>
</dbReference>
<proteinExistence type="predicted"/>
<sequence>MAATATATATASPPDPLPAFVYKITPTAPPSPLPDVYPLSELDGKDGFIHLSTAAQIPTTAALYFSATPSLHLLKLRLSPRLAAATRWDAPAGPGCPHLYANFGAADVVATREVRRAEGTTWAQALAPVREEGWLL</sequence>
<name>A0AAD9I0T3_9PEZI</name>
<comment type="caution">
    <text evidence="1">The sequence shown here is derived from an EMBL/GenBank/DDBJ whole genome shotgun (WGS) entry which is preliminary data.</text>
</comment>
<dbReference type="PANTHER" id="PTHR34129:SF1">
    <property type="entry name" value="DUF952 DOMAIN-CONTAINING PROTEIN"/>
    <property type="match status" value="1"/>
</dbReference>